<accession>A0A8S1F896</accession>
<comment type="caution">
    <text evidence="2">The sequence shown here is derived from an EMBL/GenBank/DDBJ whole genome shotgun (WGS) entry which is preliminary data.</text>
</comment>
<dbReference type="AlphaFoldDB" id="A0A8S1F896"/>
<sequence length="199" mass="22713">MTMSTQQAIDDEWRRRLSEAIRREDAAEYSEDSDEEDFVPHPLCRAAPMMSPLARGGFPLTPSPTPSTSAASSILTKKRRSSSSPEEQGRRREKMPHLVQPLNYRRQPMTTSLTTDEASTSNGSPLDIVKSIVKRSASESQDINLSADLFWLKSQISDNWALKWFWQAKTKKMKLLFSRFLSFSYYPALFTGRARLVIF</sequence>
<evidence type="ECO:0000256" key="1">
    <source>
        <dbReference type="SAM" id="MobiDB-lite"/>
    </source>
</evidence>
<keyword evidence="3" id="KW-1185">Reference proteome</keyword>
<protein>
    <submittedName>
        <fullName evidence="2">Uncharacterized protein</fullName>
    </submittedName>
</protein>
<organism evidence="2 3">
    <name type="scientific">Caenorhabditis bovis</name>
    <dbReference type="NCBI Taxonomy" id="2654633"/>
    <lineage>
        <taxon>Eukaryota</taxon>
        <taxon>Metazoa</taxon>
        <taxon>Ecdysozoa</taxon>
        <taxon>Nematoda</taxon>
        <taxon>Chromadorea</taxon>
        <taxon>Rhabditida</taxon>
        <taxon>Rhabditina</taxon>
        <taxon>Rhabditomorpha</taxon>
        <taxon>Rhabditoidea</taxon>
        <taxon>Rhabditidae</taxon>
        <taxon>Peloderinae</taxon>
        <taxon>Caenorhabditis</taxon>
    </lineage>
</organism>
<evidence type="ECO:0000313" key="3">
    <source>
        <dbReference type="Proteomes" id="UP000494206"/>
    </source>
</evidence>
<proteinExistence type="predicted"/>
<reference evidence="2 3" key="1">
    <citation type="submission" date="2020-04" db="EMBL/GenBank/DDBJ databases">
        <authorList>
            <person name="Laetsch R D."/>
            <person name="Stevens L."/>
            <person name="Kumar S."/>
            <person name="Blaxter L. M."/>
        </authorList>
    </citation>
    <scope>NUCLEOTIDE SEQUENCE [LARGE SCALE GENOMIC DNA]</scope>
</reference>
<dbReference type="Proteomes" id="UP000494206">
    <property type="component" value="Unassembled WGS sequence"/>
</dbReference>
<dbReference type="OrthoDB" id="10635591at2759"/>
<gene>
    <name evidence="2" type="ORF">CBOVIS_LOCUS9914</name>
</gene>
<evidence type="ECO:0000313" key="2">
    <source>
        <dbReference type="EMBL" id="CAB3408086.1"/>
    </source>
</evidence>
<feature type="region of interest" description="Disordered" evidence="1">
    <location>
        <begin position="50"/>
        <end position="100"/>
    </location>
</feature>
<name>A0A8S1F896_9PELO</name>
<dbReference type="EMBL" id="CADEPM010000006">
    <property type="protein sequence ID" value="CAB3408086.1"/>
    <property type="molecule type" value="Genomic_DNA"/>
</dbReference>